<dbReference type="EMBL" id="CAJVPL010017029">
    <property type="protein sequence ID" value="CAG8697463.1"/>
    <property type="molecule type" value="Genomic_DNA"/>
</dbReference>
<dbReference type="AlphaFoldDB" id="A0A9N9HN48"/>
<organism evidence="1 2">
    <name type="scientific">Ambispora gerdemannii</name>
    <dbReference type="NCBI Taxonomy" id="144530"/>
    <lineage>
        <taxon>Eukaryota</taxon>
        <taxon>Fungi</taxon>
        <taxon>Fungi incertae sedis</taxon>
        <taxon>Mucoromycota</taxon>
        <taxon>Glomeromycotina</taxon>
        <taxon>Glomeromycetes</taxon>
        <taxon>Archaeosporales</taxon>
        <taxon>Ambisporaceae</taxon>
        <taxon>Ambispora</taxon>
    </lineage>
</organism>
<feature type="non-terminal residue" evidence="1">
    <location>
        <position position="169"/>
    </location>
</feature>
<evidence type="ECO:0000313" key="1">
    <source>
        <dbReference type="EMBL" id="CAG8697463.1"/>
    </source>
</evidence>
<evidence type="ECO:0000313" key="2">
    <source>
        <dbReference type="Proteomes" id="UP000789831"/>
    </source>
</evidence>
<proteinExistence type="predicted"/>
<reference evidence="1" key="1">
    <citation type="submission" date="2021-06" db="EMBL/GenBank/DDBJ databases">
        <authorList>
            <person name="Kallberg Y."/>
            <person name="Tangrot J."/>
            <person name="Rosling A."/>
        </authorList>
    </citation>
    <scope>NUCLEOTIDE SEQUENCE</scope>
    <source>
        <strain evidence="1">MT106</strain>
    </source>
</reference>
<keyword evidence="2" id="KW-1185">Reference proteome</keyword>
<gene>
    <name evidence="1" type="ORF">AGERDE_LOCUS13339</name>
</gene>
<name>A0A9N9HN48_9GLOM</name>
<dbReference type="Proteomes" id="UP000789831">
    <property type="component" value="Unassembled WGS sequence"/>
</dbReference>
<accession>A0A9N9HN48</accession>
<comment type="caution">
    <text evidence="1">The sequence shown here is derived from an EMBL/GenBank/DDBJ whole genome shotgun (WGS) entry which is preliminary data.</text>
</comment>
<protein>
    <submittedName>
        <fullName evidence="1">510_t:CDS:1</fullName>
    </submittedName>
</protein>
<sequence length="169" mass="19800">MSNTEQEKDAITEMWQLATQITNKIKENHPDLVITIGNTGPQFAITPIEEYLTTEQQTDIIFKENDLLNRITTRRNNQNDLNHEITIDPKVSKTNQQLQSSWKQRNTKINIKKKETLPRRKIKEIWQQLGKCFPSKDHSGEKLYLLLYTEKELTKLSDDDPTSHLQLVK</sequence>